<dbReference type="PROSITE" id="PS50005">
    <property type="entry name" value="TPR"/>
    <property type="match status" value="2"/>
</dbReference>
<evidence type="ECO:0000256" key="2">
    <source>
        <dbReference type="SAM" id="SignalP"/>
    </source>
</evidence>
<dbReference type="EMBL" id="QFYS01000001">
    <property type="protein sequence ID" value="RAK69230.1"/>
    <property type="molecule type" value="Genomic_DNA"/>
</dbReference>
<dbReference type="Pfam" id="PF13432">
    <property type="entry name" value="TPR_16"/>
    <property type="match status" value="2"/>
</dbReference>
<keyword evidence="2" id="KW-0732">Signal</keyword>
<dbReference type="SMART" id="SM00028">
    <property type="entry name" value="TPR"/>
    <property type="match status" value="5"/>
</dbReference>
<dbReference type="PANTHER" id="PTHR12558:SF13">
    <property type="entry name" value="CELL DIVISION CYCLE PROTEIN 27 HOMOLOG"/>
    <property type="match status" value="1"/>
</dbReference>
<keyword evidence="1" id="KW-0802">TPR repeat</keyword>
<dbReference type="SUPFAM" id="SSF48452">
    <property type="entry name" value="TPR-like"/>
    <property type="match status" value="3"/>
</dbReference>
<feature type="chain" id="PRO_5016350123" description="Tetratricopeptide repeat protein" evidence="2">
    <location>
        <begin position="22"/>
        <end position="562"/>
    </location>
</feature>
<keyword evidence="4" id="KW-1185">Reference proteome</keyword>
<feature type="repeat" description="TPR" evidence="1">
    <location>
        <begin position="472"/>
        <end position="505"/>
    </location>
</feature>
<evidence type="ECO:0000313" key="4">
    <source>
        <dbReference type="Proteomes" id="UP000249524"/>
    </source>
</evidence>
<reference evidence="3 4" key="1">
    <citation type="submission" date="2018-05" db="EMBL/GenBank/DDBJ databases">
        <authorList>
            <person name="Lanie J.A."/>
            <person name="Ng W.-L."/>
            <person name="Kazmierczak K.M."/>
            <person name="Andrzejewski T.M."/>
            <person name="Davidsen T.M."/>
            <person name="Wayne K.J."/>
            <person name="Tettelin H."/>
            <person name="Glass J.I."/>
            <person name="Rusch D."/>
            <person name="Podicherti R."/>
            <person name="Tsui H.-C.T."/>
            <person name="Winkler M.E."/>
        </authorList>
    </citation>
    <scope>NUCLEOTIDE SEQUENCE [LARGE SCALE GENOMIC DNA]</scope>
    <source>
        <strain evidence="3 4">BUT-10</strain>
    </source>
</reference>
<dbReference type="OrthoDB" id="9766710at2"/>
<organism evidence="3 4">
    <name type="scientific">Phenylobacterium kunshanense</name>
    <dbReference type="NCBI Taxonomy" id="1445034"/>
    <lineage>
        <taxon>Bacteria</taxon>
        <taxon>Pseudomonadati</taxon>
        <taxon>Pseudomonadota</taxon>
        <taxon>Alphaproteobacteria</taxon>
        <taxon>Caulobacterales</taxon>
        <taxon>Caulobacteraceae</taxon>
        <taxon>Phenylobacterium</taxon>
    </lineage>
</organism>
<accession>A0A328BPJ4</accession>
<dbReference type="PANTHER" id="PTHR12558">
    <property type="entry name" value="CELL DIVISION CYCLE 16,23,27"/>
    <property type="match status" value="1"/>
</dbReference>
<feature type="repeat" description="TPR" evidence="1">
    <location>
        <begin position="506"/>
        <end position="539"/>
    </location>
</feature>
<feature type="signal peptide" evidence="2">
    <location>
        <begin position="1"/>
        <end position="21"/>
    </location>
</feature>
<gene>
    <name evidence="3" type="ORF">DJ019_00285</name>
</gene>
<dbReference type="Pfam" id="PF13414">
    <property type="entry name" value="TPR_11"/>
    <property type="match status" value="1"/>
</dbReference>
<evidence type="ECO:0000313" key="3">
    <source>
        <dbReference type="EMBL" id="RAK69230.1"/>
    </source>
</evidence>
<proteinExistence type="predicted"/>
<sequence length="562" mass="59731">MRLALLAFAAPLVLLGGCATSSRDDAAAPPAAAAADSAYGMFLAGNAALSEGRSGEAARFLDLARAESGGDPAVAERAFQAALMAGEIGKAAALAPDGPAASEPGKRLGRLAKVVDALSRGRGKVAKEELAADGIGFPHRSAAALLGPWVAAAAGDTEGAVVRPQVRGDGGVDYFGQIGQAHLFERYRRYDEAETNFKALTGVARPSEIAVIAHGAFLERRGRRAEAQALYDEALQRNPANLSLKSARARLASGKPAPAMPTVKEGAAFALLAPAAAMISAKQEQVGLAYLRLALHLDPTRNDAWLMLGDVLQEGGDVEGARAAYARPKAVAAEFPAAQAKLAWSYHNDGDKEGAIRLARAGAETGDREARLTLSDLLRANERYEEAIGLLDGLIAETKTPDWTLHYARGQALERSGRWKEAETDLSLALKLRPDEPELLNYLGYAWIDRGERLEEALAMVEKAVAANPRSGAIVDSLGWAHYRLGNYKKAVEVLEEAVELEAGDPEINNHLGDAYWMVGRKDEAGFQWRRVLTLDPDDKIKTDAEKKLASGLGPQPKLAGQ</sequence>
<dbReference type="Gene3D" id="1.25.40.10">
    <property type="entry name" value="Tetratricopeptide repeat domain"/>
    <property type="match status" value="4"/>
</dbReference>
<dbReference type="Proteomes" id="UP000249524">
    <property type="component" value="Unassembled WGS sequence"/>
</dbReference>
<dbReference type="InterPro" id="IPR019734">
    <property type="entry name" value="TPR_rpt"/>
</dbReference>
<dbReference type="InterPro" id="IPR011990">
    <property type="entry name" value="TPR-like_helical_dom_sf"/>
</dbReference>
<dbReference type="PROSITE" id="PS51257">
    <property type="entry name" value="PROKAR_LIPOPROTEIN"/>
    <property type="match status" value="1"/>
</dbReference>
<evidence type="ECO:0008006" key="5">
    <source>
        <dbReference type="Google" id="ProtNLM"/>
    </source>
</evidence>
<evidence type="ECO:0000256" key="1">
    <source>
        <dbReference type="PROSITE-ProRule" id="PRU00339"/>
    </source>
</evidence>
<protein>
    <recommendedName>
        <fullName evidence="5">Tetratricopeptide repeat protein</fullName>
    </recommendedName>
</protein>
<name>A0A328BPJ4_9CAUL</name>
<comment type="caution">
    <text evidence="3">The sequence shown here is derived from an EMBL/GenBank/DDBJ whole genome shotgun (WGS) entry which is preliminary data.</text>
</comment>
<dbReference type="AlphaFoldDB" id="A0A328BPJ4"/>